<dbReference type="HOGENOM" id="CLU_1414714_0_0_1"/>
<dbReference type="Gene3D" id="3.40.50.1820">
    <property type="entry name" value="alpha/beta hydrolase"/>
    <property type="match status" value="1"/>
</dbReference>
<reference evidence="3" key="3">
    <citation type="submission" date="2025-09" db="UniProtKB">
        <authorList>
            <consortium name="Ensembl"/>
        </authorList>
    </citation>
    <scope>IDENTIFICATION</scope>
</reference>
<reference evidence="3" key="2">
    <citation type="submission" date="2025-08" db="UniProtKB">
        <authorList>
            <consortium name="Ensembl"/>
        </authorList>
    </citation>
    <scope>IDENTIFICATION</scope>
</reference>
<proteinExistence type="inferred from homology"/>
<dbReference type="InterPro" id="IPR051093">
    <property type="entry name" value="Neuroligin/BSAL"/>
</dbReference>
<dbReference type="InterPro" id="IPR002018">
    <property type="entry name" value="CarbesteraseB"/>
</dbReference>
<dbReference type="PANTHER" id="PTHR43903">
    <property type="entry name" value="NEUROLIGIN"/>
    <property type="match status" value="1"/>
</dbReference>
<feature type="domain" description="Carboxylesterase type B" evidence="2">
    <location>
        <begin position="18"/>
        <end position="171"/>
    </location>
</feature>
<organism evidence="3 4">
    <name type="scientific">Ciona savignyi</name>
    <name type="common">Pacific transparent sea squirt</name>
    <dbReference type="NCBI Taxonomy" id="51511"/>
    <lineage>
        <taxon>Eukaryota</taxon>
        <taxon>Metazoa</taxon>
        <taxon>Chordata</taxon>
        <taxon>Tunicata</taxon>
        <taxon>Ascidiacea</taxon>
        <taxon>Phlebobranchia</taxon>
        <taxon>Cionidae</taxon>
        <taxon>Ciona</taxon>
    </lineage>
</organism>
<dbReference type="STRING" id="51511.ENSCSAVP00000012121"/>
<keyword evidence="4" id="KW-1185">Reference proteome</keyword>
<protein>
    <recommendedName>
        <fullName evidence="2">Carboxylesterase type B domain-containing protein</fullName>
    </recommendedName>
</protein>
<dbReference type="InParanoid" id="H2Z3F9"/>
<evidence type="ECO:0000313" key="4">
    <source>
        <dbReference type="Proteomes" id="UP000007875"/>
    </source>
</evidence>
<dbReference type="SUPFAM" id="SSF53474">
    <property type="entry name" value="alpha/beta-Hydrolases"/>
    <property type="match status" value="1"/>
</dbReference>
<sequence length="196" mass="22187">MLKTSFKGIDCEEAYQIMKDVTLRNVSQDDPTRYSQLHGEIVGDAVFVVPAIMTAIAHTSLGLPTFLFQMTQQPDLNHNKDNGPTVMKKPSFVKCDHADDLYFVHGVPFVKGDLEHEADFTDAERELARNVMKYFTNFARTGDPNKGTEVSVEWPQYSLAEQKHMILQTPLLTGEKLSQDRVFMYTQQLPKLGKSS</sequence>
<dbReference type="Proteomes" id="UP000007875">
    <property type="component" value="Unassembled WGS sequence"/>
</dbReference>
<dbReference type="InterPro" id="IPR029058">
    <property type="entry name" value="AB_hydrolase_fold"/>
</dbReference>
<comment type="similarity">
    <text evidence="1">Belongs to the type-B carboxylesterase/lipase family.</text>
</comment>
<dbReference type="Pfam" id="PF00135">
    <property type="entry name" value="COesterase"/>
    <property type="match status" value="1"/>
</dbReference>
<dbReference type="Ensembl" id="ENSCSAVT00000012261.1">
    <property type="protein sequence ID" value="ENSCSAVP00000012121.1"/>
    <property type="gene ID" value="ENSCSAVG00000007128.1"/>
</dbReference>
<accession>H2Z3F9</accession>
<dbReference type="GeneTree" id="ENSGT00940000164234"/>
<reference evidence="4" key="1">
    <citation type="submission" date="2003-08" db="EMBL/GenBank/DDBJ databases">
        <authorList>
            <person name="Birren B."/>
            <person name="Nusbaum C."/>
            <person name="Abebe A."/>
            <person name="Abouelleil A."/>
            <person name="Adekoya E."/>
            <person name="Ait-zahra M."/>
            <person name="Allen N."/>
            <person name="Allen T."/>
            <person name="An P."/>
            <person name="Anderson M."/>
            <person name="Anderson S."/>
            <person name="Arachchi H."/>
            <person name="Armbruster J."/>
            <person name="Bachantsang P."/>
            <person name="Baldwin J."/>
            <person name="Barry A."/>
            <person name="Bayul T."/>
            <person name="Blitshsteyn B."/>
            <person name="Bloom T."/>
            <person name="Blye J."/>
            <person name="Boguslavskiy L."/>
            <person name="Borowsky M."/>
            <person name="Boukhgalter B."/>
            <person name="Brunache A."/>
            <person name="Butler J."/>
            <person name="Calixte N."/>
            <person name="Calvo S."/>
            <person name="Camarata J."/>
            <person name="Campo K."/>
            <person name="Chang J."/>
            <person name="Cheshatsang Y."/>
            <person name="Citroen M."/>
            <person name="Collymore A."/>
            <person name="Considine T."/>
            <person name="Cook A."/>
            <person name="Cooke P."/>
            <person name="Corum B."/>
            <person name="Cuomo C."/>
            <person name="David R."/>
            <person name="Dawoe T."/>
            <person name="Degray S."/>
            <person name="Dodge S."/>
            <person name="Dooley K."/>
            <person name="Dorje P."/>
            <person name="Dorjee K."/>
            <person name="Dorris L."/>
            <person name="Duffey N."/>
            <person name="Dupes A."/>
            <person name="Elkins T."/>
            <person name="Engels R."/>
            <person name="Erickson J."/>
            <person name="Farina A."/>
            <person name="Faro S."/>
            <person name="Ferreira P."/>
            <person name="Fischer H."/>
            <person name="Fitzgerald M."/>
            <person name="Foley K."/>
            <person name="Gage D."/>
            <person name="Galagan J."/>
            <person name="Gearin G."/>
            <person name="Gnerre S."/>
            <person name="Gnirke A."/>
            <person name="Goyette A."/>
            <person name="Graham J."/>
            <person name="Grandbois E."/>
            <person name="Gyaltsen K."/>
            <person name="Hafez N."/>
            <person name="Hagopian D."/>
            <person name="Hagos B."/>
            <person name="Hall J."/>
            <person name="Hatcher B."/>
            <person name="Heller A."/>
            <person name="Higgins H."/>
            <person name="Honan T."/>
            <person name="Horn A."/>
            <person name="Houde N."/>
            <person name="Hughes L."/>
            <person name="Hulme W."/>
            <person name="Husby E."/>
            <person name="Iliev I."/>
            <person name="Jaffe D."/>
            <person name="Jones C."/>
            <person name="Kamal M."/>
            <person name="Kamat A."/>
            <person name="Kamvysselis M."/>
            <person name="Karlsson E."/>
            <person name="Kells C."/>
            <person name="Kieu A."/>
            <person name="Kisner P."/>
            <person name="Kodira C."/>
            <person name="Kulbokas E."/>
            <person name="Labutti K."/>
            <person name="Lama D."/>
            <person name="Landers T."/>
            <person name="Leger J."/>
            <person name="Levine S."/>
            <person name="Lewis D."/>
            <person name="Lewis T."/>
            <person name="Lindblad-toh K."/>
            <person name="Liu X."/>
            <person name="Lokyitsang T."/>
            <person name="Lokyitsang Y."/>
            <person name="Lucien O."/>
            <person name="Lui A."/>
            <person name="Ma L.J."/>
            <person name="Mabbitt R."/>
            <person name="Macdonald J."/>
            <person name="Maclean C."/>
            <person name="Major J."/>
            <person name="Manning J."/>
            <person name="Marabella R."/>
            <person name="Maru K."/>
            <person name="Matthews C."/>
            <person name="Mauceli E."/>
            <person name="Mccarthy M."/>
            <person name="Mcdonough S."/>
            <person name="Mcghee T."/>
            <person name="Meldrim J."/>
            <person name="Meneus L."/>
            <person name="Mesirov J."/>
            <person name="Mihalev A."/>
            <person name="Mihova T."/>
            <person name="Mikkelsen T."/>
            <person name="Mlenga V."/>
            <person name="Moru K."/>
            <person name="Mozes J."/>
            <person name="Mulrain L."/>
            <person name="Munson G."/>
            <person name="Naylor J."/>
            <person name="Newes C."/>
            <person name="Nguyen C."/>
            <person name="Nguyen N."/>
            <person name="Nguyen T."/>
            <person name="Nicol R."/>
            <person name="Nielsen C."/>
            <person name="Nizzari M."/>
            <person name="Norbu C."/>
            <person name="Norbu N."/>
            <person name="O'donnell P."/>
            <person name="Okoawo O."/>
            <person name="O'leary S."/>
            <person name="Omotosho B."/>
            <person name="O'neill K."/>
            <person name="Osman S."/>
            <person name="Parker S."/>
            <person name="Perrin D."/>
            <person name="Phunkhang P."/>
            <person name="Piqani B."/>
            <person name="Purcell S."/>
            <person name="Rachupka T."/>
            <person name="Ramasamy U."/>
            <person name="Rameau R."/>
            <person name="Ray V."/>
            <person name="Raymond C."/>
            <person name="Retta R."/>
            <person name="Richardson S."/>
            <person name="Rise C."/>
            <person name="Rodriguez J."/>
            <person name="Rogers J."/>
            <person name="Rogov P."/>
            <person name="Rutman M."/>
            <person name="Schupbach R."/>
            <person name="Seaman C."/>
            <person name="Settipalli S."/>
            <person name="Sharpe T."/>
            <person name="Sheridan J."/>
            <person name="Sherpa N."/>
            <person name="Shi J."/>
            <person name="Smirnov S."/>
            <person name="Smith C."/>
            <person name="Sougnez C."/>
            <person name="Spencer B."/>
            <person name="Stalker J."/>
            <person name="Stange-thomann N."/>
            <person name="Stavropoulos S."/>
            <person name="Stetson K."/>
            <person name="Stone C."/>
            <person name="Stone S."/>
            <person name="Stubbs M."/>
            <person name="Talamas J."/>
            <person name="Tchuinga P."/>
            <person name="Tenzing P."/>
            <person name="Tesfaye S."/>
            <person name="Theodore J."/>
            <person name="Thoulutsang Y."/>
            <person name="Topham K."/>
            <person name="Towey S."/>
            <person name="Tsamla T."/>
            <person name="Tsomo N."/>
            <person name="Vallee D."/>
            <person name="Vassiliev H."/>
            <person name="Venkataraman V."/>
            <person name="Vinson J."/>
            <person name="Vo A."/>
            <person name="Wade C."/>
            <person name="Wang S."/>
            <person name="Wangchuk T."/>
            <person name="Wangdi T."/>
            <person name="Whittaker C."/>
            <person name="Wilkinson J."/>
            <person name="Wu Y."/>
            <person name="Wyman D."/>
            <person name="Yadav S."/>
            <person name="Yang S."/>
            <person name="Yang X."/>
            <person name="Yeager S."/>
            <person name="Yee E."/>
            <person name="Young G."/>
            <person name="Zainoun J."/>
            <person name="Zembeck L."/>
            <person name="Zimmer A."/>
            <person name="Zody M."/>
            <person name="Lander E."/>
        </authorList>
    </citation>
    <scope>NUCLEOTIDE SEQUENCE [LARGE SCALE GENOMIC DNA]</scope>
</reference>
<dbReference type="AlphaFoldDB" id="H2Z3F9"/>
<evidence type="ECO:0000313" key="3">
    <source>
        <dbReference type="Ensembl" id="ENSCSAVP00000012121.1"/>
    </source>
</evidence>
<evidence type="ECO:0000259" key="2">
    <source>
        <dbReference type="Pfam" id="PF00135"/>
    </source>
</evidence>
<dbReference type="eggNOG" id="KOG1516">
    <property type="taxonomic scope" value="Eukaryota"/>
</dbReference>
<evidence type="ECO:0000256" key="1">
    <source>
        <dbReference type="ARBA" id="ARBA00005964"/>
    </source>
</evidence>
<name>H2Z3F9_CIOSA</name>